<reference evidence="1 2" key="1">
    <citation type="submission" date="2017-06" db="EMBL/GenBank/DDBJ databases">
        <title>Draft genome sequence of a variant of Elsinoe murrayae.</title>
        <authorList>
            <person name="Cheng Q."/>
        </authorList>
    </citation>
    <scope>NUCLEOTIDE SEQUENCE [LARGE SCALE GENOMIC DNA]</scope>
    <source>
        <strain evidence="1 2">CQ-2017a</strain>
    </source>
</reference>
<organism evidence="1 2">
    <name type="scientific">Sphaceloma murrayae</name>
    <dbReference type="NCBI Taxonomy" id="2082308"/>
    <lineage>
        <taxon>Eukaryota</taxon>
        <taxon>Fungi</taxon>
        <taxon>Dikarya</taxon>
        <taxon>Ascomycota</taxon>
        <taxon>Pezizomycotina</taxon>
        <taxon>Dothideomycetes</taxon>
        <taxon>Dothideomycetidae</taxon>
        <taxon>Myriangiales</taxon>
        <taxon>Elsinoaceae</taxon>
        <taxon>Sphaceloma</taxon>
    </lineage>
</organism>
<dbReference type="AlphaFoldDB" id="A0A2K1QMY2"/>
<accession>A0A2K1QMY2</accession>
<gene>
    <name evidence="1" type="ORF">CAC42_228</name>
</gene>
<dbReference type="PANTHER" id="PTHR36124">
    <property type="match status" value="1"/>
</dbReference>
<dbReference type="STRING" id="2082308.A0A2K1QMY2"/>
<dbReference type="PANTHER" id="PTHR36124:SF1">
    <property type="entry name" value="ER-BOUND OXYGENASE MPAB_MPAB'_RUBBER OXYGENASE CATALYTIC DOMAIN-CONTAINING PROTEIN"/>
    <property type="match status" value="1"/>
</dbReference>
<evidence type="ECO:0000313" key="2">
    <source>
        <dbReference type="Proteomes" id="UP000243797"/>
    </source>
</evidence>
<proteinExistence type="predicted"/>
<keyword evidence="2" id="KW-1185">Reference proteome</keyword>
<evidence type="ECO:0008006" key="3">
    <source>
        <dbReference type="Google" id="ProtNLM"/>
    </source>
</evidence>
<dbReference type="InterPro" id="IPR046366">
    <property type="entry name" value="MPAB"/>
</dbReference>
<dbReference type="OrthoDB" id="545169at2759"/>
<protein>
    <recommendedName>
        <fullName evidence="3">ER-bound oxygenase mpaB/mpaB'/Rubber oxygenase catalytic domain-containing protein</fullName>
    </recommendedName>
</protein>
<sequence length="423" mass="48515">MTLTLPYIIVPVVLLYIVLQRHLRFRRRDALTSRFPTRASLSQMTLSQAFDIHYTLNAIEFPTTIYQSIFFALFKTYGIPSISRLLLATTQLSSPRTASKRAADTGVLLTELFLLPPDSPRVIAAFARVNYLHSSYRKAGKITNDDMLYTLSLFVLEPVRWVQRFEWRELSEVERAAMGMYWRWVGEGLGVDFAPVKEVTTTTTTTTEEGKAEGKEGKEGKWRDGLEFLRDLERWSTRYEERAMVPAQSNAEVARGTTAILLTNVPERWRGAAEEAIKATMEPRLRRAMMFEEPTARAVWWMGMVLGLRKWVVGHLMLPRPEWMRWVWFEGPDEAGRYHATQWTDHPWYVKPTWGRRWSFNAVLLKMVGGKLPGDDGDRFLPGGYKIPEVGPDYQKGKGGKEMEEDMAKLAGRTSSGCPFAAW</sequence>
<dbReference type="Proteomes" id="UP000243797">
    <property type="component" value="Unassembled WGS sequence"/>
</dbReference>
<dbReference type="InParanoid" id="A0A2K1QMY2"/>
<comment type="caution">
    <text evidence="1">The sequence shown here is derived from an EMBL/GenBank/DDBJ whole genome shotgun (WGS) entry which is preliminary data.</text>
</comment>
<name>A0A2K1QMY2_9PEZI</name>
<evidence type="ECO:0000313" key="1">
    <source>
        <dbReference type="EMBL" id="PNS16494.1"/>
    </source>
</evidence>
<dbReference type="EMBL" id="NKHZ01000057">
    <property type="protein sequence ID" value="PNS16494.1"/>
    <property type="molecule type" value="Genomic_DNA"/>
</dbReference>
<dbReference type="GO" id="GO:0016491">
    <property type="term" value="F:oxidoreductase activity"/>
    <property type="evidence" value="ECO:0007669"/>
    <property type="project" value="InterPro"/>
</dbReference>